<keyword evidence="2" id="KW-1185">Reference proteome</keyword>
<dbReference type="PANTHER" id="PTHR35186">
    <property type="entry name" value="ANK_REP_REGION DOMAIN-CONTAINING PROTEIN"/>
    <property type="match status" value="1"/>
</dbReference>
<evidence type="ECO:0000313" key="2">
    <source>
        <dbReference type="Proteomes" id="UP001172102"/>
    </source>
</evidence>
<dbReference type="PANTHER" id="PTHR35186:SF4">
    <property type="entry name" value="PRION-INHIBITION AND PROPAGATION HELO DOMAIN-CONTAINING PROTEIN"/>
    <property type="match status" value="1"/>
</dbReference>
<dbReference type="AlphaFoldDB" id="A0AA39ZVB7"/>
<sequence>VDDDLILHLMAEPCGEDWKEPTVADALETRLQDSYDLYFETMKEMQRVMDELKQELAPNLPNDMGPGTVQSGSSPQKGASMGLGDLVDVDYLYRAKFILGESTRKRLLAELHACNDKLERLLQINDSTSALQKTRRGVVKGATASIAALCGFWDHASRLYKTLSASWGCPCRGQHCARLMLQHRTSEEKEFQLLL</sequence>
<comment type="caution">
    <text evidence="1">The sequence shown here is derived from an EMBL/GenBank/DDBJ whole genome shotgun (WGS) entry which is preliminary data.</text>
</comment>
<feature type="non-terminal residue" evidence="1">
    <location>
        <position position="195"/>
    </location>
</feature>
<feature type="non-terminal residue" evidence="1">
    <location>
        <position position="1"/>
    </location>
</feature>
<protein>
    <submittedName>
        <fullName evidence="1">Uncharacterized protein</fullName>
    </submittedName>
</protein>
<dbReference type="EMBL" id="JAUKUA010000007">
    <property type="protein sequence ID" value="KAK0704402.1"/>
    <property type="molecule type" value="Genomic_DNA"/>
</dbReference>
<organism evidence="1 2">
    <name type="scientific">Lasiosphaeris hirsuta</name>
    <dbReference type="NCBI Taxonomy" id="260670"/>
    <lineage>
        <taxon>Eukaryota</taxon>
        <taxon>Fungi</taxon>
        <taxon>Dikarya</taxon>
        <taxon>Ascomycota</taxon>
        <taxon>Pezizomycotina</taxon>
        <taxon>Sordariomycetes</taxon>
        <taxon>Sordariomycetidae</taxon>
        <taxon>Sordariales</taxon>
        <taxon>Lasiosphaeriaceae</taxon>
        <taxon>Lasiosphaeris</taxon>
    </lineage>
</organism>
<proteinExistence type="predicted"/>
<name>A0AA39ZVB7_9PEZI</name>
<evidence type="ECO:0000313" key="1">
    <source>
        <dbReference type="EMBL" id="KAK0704402.1"/>
    </source>
</evidence>
<reference evidence="1" key="1">
    <citation type="submission" date="2023-06" db="EMBL/GenBank/DDBJ databases">
        <title>Genome-scale phylogeny and comparative genomics of the fungal order Sordariales.</title>
        <authorList>
            <consortium name="Lawrence Berkeley National Laboratory"/>
            <person name="Hensen N."/>
            <person name="Bonometti L."/>
            <person name="Westerberg I."/>
            <person name="Brannstrom I.O."/>
            <person name="Guillou S."/>
            <person name="Cros-Aarteil S."/>
            <person name="Calhoun S."/>
            <person name="Haridas S."/>
            <person name="Kuo A."/>
            <person name="Mondo S."/>
            <person name="Pangilinan J."/>
            <person name="Riley R."/>
            <person name="Labutti K."/>
            <person name="Andreopoulos B."/>
            <person name="Lipzen A."/>
            <person name="Chen C."/>
            <person name="Yanf M."/>
            <person name="Daum C."/>
            <person name="Ng V."/>
            <person name="Clum A."/>
            <person name="Steindorff A."/>
            <person name="Ohm R."/>
            <person name="Martin F."/>
            <person name="Silar P."/>
            <person name="Natvig D."/>
            <person name="Lalanne C."/>
            <person name="Gautier V."/>
            <person name="Ament-Velasquez S.L."/>
            <person name="Kruys A."/>
            <person name="Hutchinson M.I."/>
            <person name="Powell A.J."/>
            <person name="Barry K."/>
            <person name="Miller A.N."/>
            <person name="Grigoriev I.V."/>
            <person name="Debuchy R."/>
            <person name="Gladieux P."/>
            <person name="Thoren M.H."/>
            <person name="Johannesson H."/>
        </authorList>
    </citation>
    <scope>NUCLEOTIDE SEQUENCE</scope>
    <source>
        <strain evidence="1">SMH4607-1</strain>
    </source>
</reference>
<dbReference type="Proteomes" id="UP001172102">
    <property type="component" value="Unassembled WGS sequence"/>
</dbReference>
<accession>A0AA39ZVB7</accession>
<gene>
    <name evidence="1" type="ORF">B0H67DRAFT_441810</name>
</gene>